<gene>
    <name evidence="1" type="ORF">PROQFM164_S07g000123</name>
</gene>
<reference evidence="1" key="1">
    <citation type="journal article" date="2014" name="Nat. Commun.">
        <title>Multiple recent horizontal transfers of a large genomic region in cheese making fungi.</title>
        <authorList>
            <person name="Cheeseman K."/>
            <person name="Ropars J."/>
            <person name="Renault P."/>
            <person name="Dupont J."/>
            <person name="Gouzy J."/>
            <person name="Branca A."/>
            <person name="Abraham A.L."/>
            <person name="Ceppi M."/>
            <person name="Conseiller E."/>
            <person name="Debuchy R."/>
            <person name="Malagnac F."/>
            <person name="Goarin A."/>
            <person name="Silar P."/>
            <person name="Lacoste S."/>
            <person name="Sallet E."/>
            <person name="Bensimon A."/>
            <person name="Giraud T."/>
            <person name="Brygoo Y."/>
        </authorList>
    </citation>
    <scope>NUCLEOTIDE SEQUENCE [LARGE SCALE GENOMIC DNA]</scope>
    <source>
        <strain evidence="1">FM164</strain>
    </source>
</reference>
<evidence type="ECO:0000313" key="1">
    <source>
        <dbReference type="EMBL" id="CDM37775.1"/>
    </source>
</evidence>
<sequence length="119" mass="13821">MLRLPFLDYPESRYIRPSPILTPFASSISNPNRAQPFSGRAIDQETVLGETIWKSCNTHCINMDLGVNPHAYTSGRWLRNDKHQRQIRHLDINFDELCRIMEHAAGVQLQQKWPYMPGD</sequence>
<organism evidence="1 2">
    <name type="scientific">Penicillium roqueforti (strain FM164)</name>
    <dbReference type="NCBI Taxonomy" id="1365484"/>
    <lineage>
        <taxon>Eukaryota</taxon>
        <taxon>Fungi</taxon>
        <taxon>Dikarya</taxon>
        <taxon>Ascomycota</taxon>
        <taxon>Pezizomycotina</taxon>
        <taxon>Eurotiomycetes</taxon>
        <taxon>Eurotiomycetidae</taxon>
        <taxon>Eurotiales</taxon>
        <taxon>Aspergillaceae</taxon>
        <taxon>Penicillium</taxon>
    </lineage>
</organism>
<keyword evidence="2" id="KW-1185">Reference proteome</keyword>
<name>W6QN18_PENRF</name>
<proteinExistence type="predicted"/>
<protein>
    <submittedName>
        <fullName evidence="1">Uncharacterized protein</fullName>
    </submittedName>
</protein>
<evidence type="ECO:0000313" key="2">
    <source>
        <dbReference type="Proteomes" id="UP000030686"/>
    </source>
</evidence>
<dbReference type="OrthoDB" id="4368241at2759"/>
<dbReference type="STRING" id="1365484.W6QN18"/>
<dbReference type="EMBL" id="HG792021">
    <property type="protein sequence ID" value="CDM37775.1"/>
    <property type="molecule type" value="Genomic_DNA"/>
</dbReference>
<dbReference type="AlphaFoldDB" id="W6QN18"/>
<accession>W6QN18</accession>
<dbReference type="Proteomes" id="UP000030686">
    <property type="component" value="Unassembled WGS sequence"/>
</dbReference>